<evidence type="ECO:0000313" key="2">
    <source>
        <dbReference type="EMBL" id="RYO88262.1"/>
    </source>
</evidence>
<evidence type="ECO:0000313" key="3">
    <source>
        <dbReference type="Proteomes" id="UP000294003"/>
    </source>
</evidence>
<protein>
    <submittedName>
        <fullName evidence="2">Uncharacterized protein</fullName>
    </submittedName>
</protein>
<reference evidence="2 3" key="1">
    <citation type="submission" date="2018-06" db="EMBL/GenBank/DDBJ databases">
        <title>Complete Genomes of Monosporascus.</title>
        <authorList>
            <person name="Robinson A.J."/>
            <person name="Natvig D.O."/>
        </authorList>
    </citation>
    <scope>NUCLEOTIDE SEQUENCE [LARGE SCALE GENOMIC DNA]</scope>
    <source>
        <strain evidence="2 3">CBS 609.92</strain>
    </source>
</reference>
<evidence type="ECO:0000256" key="1">
    <source>
        <dbReference type="SAM" id="MobiDB-lite"/>
    </source>
</evidence>
<name>A0ABY0HDQ0_9PEZI</name>
<dbReference type="Proteomes" id="UP000294003">
    <property type="component" value="Unassembled WGS sequence"/>
</dbReference>
<comment type="caution">
    <text evidence="2">The sequence shown here is derived from an EMBL/GenBank/DDBJ whole genome shotgun (WGS) entry which is preliminary data.</text>
</comment>
<organism evidence="2 3">
    <name type="scientific">Monosporascus cannonballus</name>
    <dbReference type="NCBI Taxonomy" id="155416"/>
    <lineage>
        <taxon>Eukaryota</taxon>
        <taxon>Fungi</taxon>
        <taxon>Dikarya</taxon>
        <taxon>Ascomycota</taxon>
        <taxon>Pezizomycotina</taxon>
        <taxon>Sordariomycetes</taxon>
        <taxon>Xylariomycetidae</taxon>
        <taxon>Xylariales</taxon>
        <taxon>Xylariales incertae sedis</taxon>
        <taxon>Monosporascus</taxon>
    </lineage>
</organism>
<keyword evidence="3" id="KW-1185">Reference proteome</keyword>
<proteinExistence type="predicted"/>
<sequence>MASSVDRNSGPEETWYITEELPRGVGYGQGRHLRPNPAFPVKSYTSEKDVREAVYLGMSANGAWPMILKRTYAQDKSVKAPDPPIPINDEVGRGLLIQFTSLQGNMACQLIPHWVFCCPGVLSMFKQWLNQDPDLGWEINMSKEVREMMACYGGTRVWKPLGLSKQWLKPLPSVHTPGYKNASQQPPWDFPIAFKDYGTPSAIRDQLEHFRAAHPKDRLPMGLLTVALFNYHYLKSLPELPQEKFEPSVMKSLGRPPLVPLGVFLIYFCVNLRRTTLLELVAFPNSFRFAKHCYDSDLELYGGRMKVNLEAINEPALMKLMDELGPKPVAKLLPSDIHGSTIPAFVDLSESELGCVQNTSEDRKTALQATVSTIGDIRGFGFLDPAFTSARFHRVLRHRDTYSHYEPKPIKWIADRDLDIPELTKEQHEKGFMFHSPVEDGGRYIVSTHMTVLRRTHHEDESGLEGGPASVPPATASLEQLKLERFRLEGMLSTITEETNISKFAFVDALESALAAESILKAREDNEVQVTDRFRDRVNKLRREADMRESAKDELENSKTLLEKKLKDVARNIDELQRKTAESEANKADTLKRKASKKPQEDDAKRARMSSDTSDEDDFLDTLTKEDRDYYIATRDFPIAGVLMSTAQANVVKARVQKGFRGIAKAQRLQFGRDYIFNDEGLPVLPPTEDEGARGNDEEGKGD</sequence>
<gene>
    <name evidence="2" type="ORF">DL762_003867</name>
</gene>
<feature type="compositionally biased region" description="Basic and acidic residues" evidence="1">
    <location>
        <begin position="580"/>
        <end position="606"/>
    </location>
</feature>
<feature type="region of interest" description="Disordered" evidence="1">
    <location>
        <begin position="580"/>
        <end position="620"/>
    </location>
</feature>
<feature type="compositionally biased region" description="Basic and acidic residues" evidence="1">
    <location>
        <begin position="691"/>
        <end position="703"/>
    </location>
</feature>
<feature type="region of interest" description="Disordered" evidence="1">
    <location>
        <begin position="679"/>
        <end position="703"/>
    </location>
</feature>
<dbReference type="EMBL" id="QJNS01000090">
    <property type="protein sequence ID" value="RYO88262.1"/>
    <property type="molecule type" value="Genomic_DNA"/>
</dbReference>
<accession>A0ABY0HDQ0</accession>